<dbReference type="PANTHER" id="PTHR35006:SF2">
    <property type="entry name" value="GLYOXALASE FAMILY PROTEIN (AFU_ORTHOLOGUE AFUA_5G14830)"/>
    <property type="match status" value="1"/>
</dbReference>
<reference evidence="2 3" key="1">
    <citation type="journal article" date="2016" name="Nat. Commun.">
        <title>Thousands of microbial genomes shed light on interconnected biogeochemical processes in an aquifer system.</title>
        <authorList>
            <person name="Anantharaman K."/>
            <person name="Brown C.T."/>
            <person name="Hug L.A."/>
            <person name="Sharon I."/>
            <person name="Castelle C.J."/>
            <person name="Probst A.J."/>
            <person name="Thomas B.C."/>
            <person name="Singh A."/>
            <person name="Wilkins M.J."/>
            <person name="Karaoz U."/>
            <person name="Brodie E.L."/>
            <person name="Williams K.H."/>
            <person name="Hubbard S.S."/>
            <person name="Banfield J.F."/>
        </authorList>
    </citation>
    <scope>NUCLEOTIDE SEQUENCE [LARGE SCALE GENOMIC DNA]</scope>
</reference>
<dbReference type="InterPro" id="IPR037523">
    <property type="entry name" value="VOC_core"/>
</dbReference>
<dbReference type="PANTHER" id="PTHR35006">
    <property type="entry name" value="GLYOXALASE FAMILY PROTEIN (AFU_ORTHOLOGUE AFUA_5G14830)"/>
    <property type="match status" value="1"/>
</dbReference>
<name>A0A1F6GFE4_9PROT</name>
<comment type="caution">
    <text evidence="2">The sequence shown here is derived from an EMBL/GenBank/DDBJ whole genome shotgun (WGS) entry which is preliminary data.</text>
</comment>
<feature type="domain" description="VOC" evidence="1">
    <location>
        <begin position="1"/>
        <end position="119"/>
    </location>
</feature>
<dbReference type="Gene3D" id="3.10.180.10">
    <property type="entry name" value="2,3-Dihydroxybiphenyl 1,2-Dioxygenase, domain 1"/>
    <property type="match status" value="1"/>
</dbReference>
<evidence type="ECO:0000313" key="2">
    <source>
        <dbReference type="EMBL" id="OGG96847.1"/>
    </source>
</evidence>
<dbReference type="Proteomes" id="UP000178449">
    <property type="component" value="Unassembled WGS sequence"/>
</dbReference>
<dbReference type="InterPro" id="IPR029068">
    <property type="entry name" value="Glyas_Bleomycin-R_OHBP_Dase"/>
</dbReference>
<evidence type="ECO:0000313" key="3">
    <source>
        <dbReference type="Proteomes" id="UP000178449"/>
    </source>
</evidence>
<dbReference type="PROSITE" id="PS51819">
    <property type="entry name" value="VOC"/>
    <property type="match status" value="1"/>
</dbReference>
<dbReference type="SUPFAM" id="SSF54593">
    <property type="entry name" value="Glyoxalase/Bleomycin resistance protein/Dihydroxybiphenyl dioxygenase"/>
    <property type="match status" value="1"/>
</dbReference>
<dbReference type="CDD" id="cd07262">
    <property type="entry name" value="VOC_like"/>
    <property type="match status" value="1"/>
</dbReference>
<sequence length="121" mass="13829">MIDHVSLPTQDLARSVAFYEPLLATLGYQRGLYRPGFFCVFNFEKKPEFWLSQATQPFGPLHLAFRAKSQGAVQAFYQVGLDQGAKDNGRPGYRPQYHPDYYAAFILDLDGYNLEAVVHHR</sequence>
<proteinExistence type="predicted"/>
<accession>A0A1F6GFE4</accession>
<protein>
    <recommendedName>
        <fullName evidence="1">VOC domain-containing protein</fullName>
    </recommendedName>
</protein>
<dbReference type="AlphaFoldDB" id="A0A1F6GFE4"/>
<dbReference type="EMBL" id="MFNE01000008">
    <property type="protein sequence ID" value="OGG96847.1"/>
    <property type="molecule type" value="Genomic_DNA"/>
</dbReference>
<evidence type="ECO:0000259" key="1">
    <source>
        <dbReference type="PROSITE" id="PS51819"/>
    </source>
</evidence>
<dbReference type="STRING" id="1817772.A2527_00260"/>
<organism evidence="2 3">
    <name type="scientific">Candidatus Lambdaproteobacteria bacterium RIFOXYD2_FULL_50_16</name>
    <dbReference type="NCBI Taxonomy" id="1817772"/>
    <lineage>
        <taxon>Bacteria</taxon>
        <taxon>Pseudomonadati</taxon>
        <taxon>Pseudomonadota</taxon>
        <taxon>Candidatus Lambdaproteobacteria</taxon>
    </lineage>
</organism>
<gene>
    <name evidence="2" type="ORF">A2527_00260</name>
</gene>